<dbReference type="EMBL" id="CP048620">
    <property type="protein sequence ID" value="QPJ65415.1"/>
    <property type="molecule type" value="Genomic_DNA"/>
</dbReference>
<proteinExistence type="predicted"/>
<accession>A0A7T0G3I4</accession>
<feature type="transmembrane region" description="Helical" evidence="1">
    <location>
        <begin position="39"/>
        <end position="59"/>
    </location>
</feature>
<evidence type="ECO:0000313" key="3">
    <source>
        <dbReference type="Proteomes" id="UP000594464"/>
    </source>
</evidence>
<dbReference type="InterPro" id="IPR019201">
    <property type="entry name" value="DUF2065"/>
</dbReference>
<keyword evidence="1" id="KW-0472">Membrane</keyword>
<reference evidence="3" key="1">
    <citation type="submission" date="2020-02" db="EMBL/GenBank/DDBJ databases">
        <title>Genomic and physiological characterization of two novel Nitrospinaceae genera.</title>
        <authorList>
            <person name="Mueller A.J."/>
            <person name="Jung M.-Y."/>
            <person name="Strachan C.R."/>
            <person name="Herbold C.W."/>
            <person name="Kirkegaard R.H."/>
            <person name="Daims H."/>
        </authorList>
    </citation>
    <scope>NUCLEOTIDE SEQUENCE [LARGE SCALE GENOMIC DNA]</scope>
</reference>
<dbReference type="Pfam" id="PF09838">
    <property type="entry name" value="DUF2065"/>
    <property type="match status" value="1"/>
</dbReference>
<organism evidence="2 3">
    <name type="scientific">Candidatus Nitrohelix vancouverensis</name>
    <dbReference type="NCBI Taxonomy" id="2705534"/>
    <lineage>
        <taxon>Bacteria</taxon>
        <taxon>Pseudomonadati</taxon>
        <taxon>Nitrospinota/Tectimicrobiota group</taxon>
        <taxon>Nitrospinota</taxon>
        <taxon>Nitrospinia</taxon>
        <taxon>Nitrospinales</taxon>
        <taxon>Nitrospinaceae</taxon>
        <taxon>Candidatus Nitrohelix</taxon>
    </lineage>
</organism>
<sequence length="66" mass="7207">MGLFLTAIGLMMVFEGIPYFSCPSKVKEFAKKIPELENGLLRVIGLILMSLGLGIVYLGRSMIDNG</sequence>
<evidence type="ECO:0000313" key="2">
    <source>
        <dbReference type="EMBL" id="QPJ65415.1"/>
    </source>
</evidence>
<dbReference type="Proteomes" id="UP000594464">
    <property type="component" value="Chromosome"/>
</dbReference>
<gene>
    <name evidence="2" type="ORF">G3M78_08435</name>
</gene>
<evidence type="ECO:0000256" key="1">
    <source>
        <dbReference type="SAM" id="Phobius"/>
    </source>
</evidence>
<name>A0A7T0G3I4_9BACT</name>
<dbReference type="AlphaFoldDB" id="A0A7T0G3I4"/>
<protein>
    <submittedName>
        <fullName evidence="2">DUF2065 domain-containing protein</fullName>
    </submittedName>
</protein>
<keyword evidence="1" id="KW-1133">Transmembrane helix</keyword>
<keyword evidence="1" id="KW-0812">Transmembrane</keyword>
<dbReference type="KEGG" id="nva:G3M78_08435"/>